<sequence length="108" mass="12042">NISIISEILSSNGYPANFIFNTITSRVKRLIHNQSVPPSTSSPLPSPSSTQAFFVIPYIKGVSEHFRDIACKLNKSLAHVVLNKLNCFIKTHKDSLPLDCHTNVVYKM</sequence>
<proteinExistence type="predicted"/>
<dbReference type="Proteomes" id="UP000000311">
    <property type="component" value="Unassembled WGS sequence"/>
</dbReference>
<evidence type="ECO:0000313" key="1">
    <source>
        <dbReference type="EMBL" id="EFN62198.1"/>
    </source>
</evidence>
<dbReference type="EMBL" id="GL443339">
    <property type="protein sequence ID" value="EFN62198.1"/>
    <property type="molecule type" value="Genomic_DNA"/>
</dbReference>
<dbReference type="AlphaFoldDB" id="E2AWJ1"/>
<name>E2AWJ1_CAMFO</name>
<evidence type="ECO:0000313" key="2">
    <source>
        <dbReference type="Proteomes" id="UP000000311"/>
    </source>
</evidence>
<gene>
    <name evidence="1" type="ORF">EAG_06131</name>
</gene>
<reference evidence="1 2" key="1">
    <citation type="journal article" date="2010" name="Science">
        <title>Genomic comparison of the ants Camponotus floridanus and Harpegnathos saltator.</title>
        <authorList>
            <person name="Bonasio R."/>
            <person name="Zhang G."/>
            <person name="Ye C."/>
            <person name="Mutti N.S."/>
            <person name="Fang X."/>
            <person name="Qin N."/>
            <person name="Donahue G."/>
            <person name="Yang P."/>
            <person name="Li Q."/>
            <person name="Li C."/>
            <person name="Zhang P."/>
            <person name="Huang Z."/>
            <person name="Berger S.L."/>
            <person name="Reinberg D."/>
            <person name="Wang J."/>
            <person name="Liebig J."/>
        </authorList>
    </citation>
    <scope>NUCLEOTIDE SEQUENCE [LARGE SCALE GENOMIC DNA]</scope>
    <source>
        <strain evidence="2">C129</strain>
    </source>
</reference>
<feature type="non-terminal residue" evidence="1">
    <location>
        <position position="108"/>
    </location>
</feature>
<organism evidence="2">
    <name type="scientific">Camponotus floridanus</name>
    <name type="common">Florida carpenter ant</name>
    <dbReference type="NCBI Taxonomy" id="104421"/>
    <lineage>
        <taxon>Eukaryota</taxon>
        <taxon>Metazoa</taxon>
        <taxon>Ecdysozoa</taxon>
        <taxon>Arthropoda</taxon>
        <taxon>Hexapoda</taxon>
        <taxon>Insecta</taxon>
        <taxon>Pterygota</taxon>
        <taxon>Neoptera</taxon>
        <taxon>Endopterygota</taxon>
        <taxon>Hymenoptera</taxon>
        <taxon>Apocrita</taxon>
        <taxon>Aculeata</taxon>
        <taxon>Formicoidea</taxon>
        <taxon>Formicidae</taxon>
        <taxon>Formicinae</taxon>
        <taxon>Camponotus</taxon>
    </lineage>
</organism>
<feature type="non-terminal residue" evidence="1">
    <location>
        <position position="1"/>
    </location>
</feature>
<protein>
    <submittedName>
        <fullName evidence="1">Uncharacterized protein</fullName>
    </submittedName>
</protein>
<dbReference type="InParanoid" id="E2AWJ1"/>
<accession>E2AWJ1</accession>
<keyword evidence="2" id="KW-1185">Reference proteome</keyword>